<evidence type="ECO:0000313" key="4">
    <source>
        <dbReference type="EMBL" id="OAK62693.1"/>
    </source>
</evidence>
<dbReference type="Pfam" id="PF09850">
    <property type="entry name" value="DotU"/>
    <property type="match status" value="1"/>
</dbReference>
<dbReference type="InterPro" id="IPR017732">
    <property type="entry name" value="T4/T6SS_DotU"/>
</dbReference>
<evidence type="ECO:0000259" key="3">
    <source>
        <dbReference type="Pfam" id="PF09850"/>
    </source>
</evidence>
<dbReference type="RefSeq" id="WP_081268465.1">
    <property type="nucleotide sequence ID" value="NZ_LVHG01000049.1"/>
</dbReference>
<dbReference type="AlphaFoldDB" id="A0AA91IAI2"/>
<organism evidence="4 5">
    <name type="scientific">Variovorax paradoxus</name>
    <dbReference type="NCBI Taxonomy" id="34073"/>
    <lineage>
        <taxon>Bacteria</taxon>
        <taxon>Pseudomonadati</taxon>
        <taxon>Pseudomonadota</taxon>
        <taxon>Betaproteobacteria</taxon>
        <taxon>Burkholderiales</taxon>
        <taxon>Comamonadaceae</taxon>
        <taxon>Variovorax</taxon>
    </lineage>
</organism>
<dbReference type="PANTHER" id="PTHR38033">
    <property type="entry name" value="MEMBRANE PROTEIN-RELATED"/>
    <property type="match status" value="1"/>
</dbReference>
<feature type="domain" description="Type IV / VI secretion system DotU" evidence="3">
    <location>
        <begin position="4"/>
        <end position="213"/>
    </location>
</feature>
<sequence length="447" mass="48488">MARLLDCFSGLIAYGLALDASAAAGRPMPALATVQHKAMQLLDTARAEAAAAGTPAPQVESAVFAMVAWIDEILARHPEATAGADAGSGPSPLQAQLFNSNNAHSEFFHHLSALGAQDNDVREVYWHALVLGFKGQYYFEDGDQGELGKLKDLHGRQLQLRPLAADSLAHDRITPQPYSVPDPRGPNDTHRRDRALLRAGAALALLLPLLYLLWLWSTGPPAAGSGLSQRIEQHLQTFACADLTATVDTEGRTRVSGFVSLPGDLSRVEREVAMVPGVKSPSFDVVLRVWPHCEVFAIIKPYQARNRERAYGLDIDSPSALEGKLREGDPVRVQVVAPRHDSYIWVDYYTADGAVMHLNAGQAPTKLHAGETLALGREIPSSWLVSPPFGSVLITVLSAPTPFTETADRPPFELASDYLLRLRETVAAGKNSDRLIADFVFLETVSR</sequence>
<protein>
    <submittedName>
        <fullName evidence="4">Type IV / vi secretion system, dotu</fullName>
    </submittedName>
</protein>
<evidence type="ECO:0000313" key="5">
    <source>
        <dbReference type="Proteomes" id="UP000077852"/>
    </source>
</evidence>
<dbReference type="InterPro" id="IPR038522">
    <property type="entry name" value="T4/T6SS_DotU_sf"/>
</dbReference>
<evidence type="ECO:0000256" key="2">
    <source>
        <dbReference type="SAM" id="Phobius"/>
    </source>
</evidence>
<accession>A0AA91IAI2</accession>
<comment type="caution">
    <text evidence="4">The sequence shown here is derived from an EMBL/GenBank/DDBJ whole genome shotgun (WGS) entry which is preliminary data.</text>
</comment>
<evidence type="ECO:0000256" key="1">
    <source>
        <dbReference type="SAM" id="MobiDB-lite"/>
    </source>
</evidence>
<dbReference type="Gene3D" id="1.25.40.590">
    <property type="entry name" value="Type IV / VI secretion system, DotU"/>
    <property type="match status" value="1"/>
</dbReference>
<keyword evidence="2" id="KW-0472">Membrane</keyword>
<dbReference type="PANTHER" id="PTHR38033:SF1">
    <property type="entry name" value="DOTU FAMILY TYPE IV_VI SECRETION SYSTEM PROTEIN"/>
    <property type="match status" value="1"/>
</dbReference>
<keyword evidence="2" id="KW-0812">Transmembrane</keyword>
<dbReference type="EMBL" id="LVHG01000049">
    <property type="protein sequence ID" value="OAK62693.1"/>
    <property type="molecule type" value="Genomic_DNA"/>
</dbReference>
<keyword evidence="2" id="KW-1133">Transmembrane helix</keyword>
<feature type="region of interest" description="Disordered" evidence="1">
    <location>
        <begin position="171"/>
        <end position="191"/>
    </location>
</feature>
<feature type="transmembrane region" description="Helical" evidence="2">
    <location>
        <begin position="195"/>
        <end position="216"/>
    </location>
</feature>
<dbReference type="Proteomes" id="UP000077852">
    <property type="component" value="Unassembled WGS sequence"/>
</dbReference>
<reference evidence="4 5" key="1">
    <citation type="submission" date="2016-03" db="EMBL/GenBank/DDBJ databases">
        <title>Genome sequence of Variovorax paradoxus KB5.</title>
        <authorList>
            <person name="Jeong H."/>
            <person name="Hong C.E."/>
            <person name="Jo S.H."/>
            <person name="Park J.M."/>
        </authorList>
    </citation>
    <scope>NUCLEOTIDE SEQUENCE [LARGE SCALE GENOMIC DNA]</scope>
    <source>
        <strain evidence="4 5">KB5</strain>
    </source>
</reference>
<proteinExistence type="predicted"/>
<name>A0AA91IAI2_VARPD</name>
<gene>
    <name evidence="4" type="ORF">A3K87_17740</name>
</gene>